<dbReference type="OrthoDB" id="769138at2759"/>
<evidence type="ECO:0000313" key="5">
    <source>
        <dbReference type="Proteomes" id="UP001151699"/>
    </source>
</evidence>
<organism evidence="4 5">
    <name type="scientific">Pseudolycoriella hygida</name>
    <dbReference type="NCBI Taxonomy" id="35572"/>
    <lineage>
        <taxon>Eukaryota</taxon>
        <taxon>Metazoa</taxon>
        <taxon>Ecdysozoa</taxon>
        <taxon>Arthropoda</taxon>
        <taxon>Hexapoda</taxon>
        <taxon>Insecta</taxon>
        <taxon>Pterygota</taxon>
        <taxon>Neoptera</taxon>
        <taxon>Endopterygota</taxon>
        <taxon>Diptera</taxon>
        <taxon>Nematocera</taxon>
        <taxon>Sciaroidea</taxon>
        <taxon>Sciaridae</taxon>
        <taxon>Pseudolycoriella</taxon>
    </lineage>
</organism>
<reference evidence="4" key="1">
    <citation type="submission" date="2022-07" db="EMBL/GenBank/DDBJ databases">
        <authorList>
            <person name="Trinca V."/>
            <person name="Uliana J.V.C."/>
            <person name="Torres T.T."/>
            <person name="Ward R.J."/>
            <person name="Monesi N."/>
        </authorList>
    </citation>
    <scope>NUCLEOTIDE SEQUENCE</scope>
    <source>
        <strain evidence="4">HSMRA1968</strain>
        <tissue evidence="4">Whole embryos</tissue>
    </source>
</reference>
<feature type="region of interest" description="Disordered" evidence="2">
    <location>
        <begin position="369"/>
        <end position="408"/>
    </location>
</feature>
<feature type="domain" description="Cyclin-like" evidence="3">
    <location>
        <begin position="121"/>
        <end position="205"/>
    </location>
</feature>
<comment type="caution">
    <text evidence="4">The sequence shown here is derived from an EMBL/GenBank/DDBJ whole genome shotgun (WGS) entry which is preliminary data.</text>
</comment>
<evidence type="ECO:0000259" key="3">
    <source>
        <dbReference type="SMART" id="SM00385"/>
    </source>
</evidence>
<proteinExistence type="inferred from homology"/>
<keyword evidence="5" id="KW-1185">Reference proteome</keyword>
<dbReference type="Pfam" id="PF00134">
    <property type="entry name" value="Cyclin_N"/>
    <property type="match status" value="1"/>
</dbReference>
<name>A0A9Q0RZJ2_9DIPT</name>
<sequence>MQQLSGTRPALTMSVPVRYSATSGILDNNNSIDDQSGTQEEMRLQRIPIGVRLGTPDAAATVPLSGADDTSSELLNPSTEELFAKLNETLMLETKFQPCLYLPEEAQNGEVTIGARDGAAHVLRCLKVWYDLPSDVLFAAINLVDRFLTKMKVRPKHIACISVGSFHLAVKQAGLPQIDTEDLVAISQCRCTSGDLVRMAGIIANKLGVQLDSPPITSLSCLRLFYYILKNAAHEMGLGQFYDSTMSLHELEMRLEILTCDAKCTSIRASELALVLICTQLDVNVTKYFGEMSEQIQGLINYAIEIQKFCRIPEGSLFESHSVVVDILSRYNAQQKLPYRQRLVWKLSSRTMRLLRPTNKLTSYLPTIVEHNNPTTSKNKHRSRTGSVSSEEGEDWPTSPVVPVYERC</sequence>
<evidence type="ECO:0000313" key="4">
    <source>
        <dbReference type="EMBL" id="KAJ6638642.1"/>
    </source>
</evidence>
<dbReference type="InterPro" id="IPR006671">
    <property type="entry name" value="Cyclin_N"/>
</dbReference>
<accession>A0A9Q0RZJ2</accession>
<evidence type="ECO:0000256" key="2">
    <source>
        <dbReference type="SAM" id="MobiDB-lite"/>
    </source>
</evidence>
<gene>
    <name evidence="4" type="primary">CycG</name>
    <name evidence="4" type="ORF">Bhyg_11379</name>
</gene>
<dbReference type="PANTHER" id="PTHR10177">
    <property type="entry name" value="CYCLINS"/>
    <property type="match status" value="1"/>
</dbReference>
<evidence type="ECO:0000256" key="1">
    <source>
        <dbReference type="RuleBase" id="RU000383"/>
    </source>
</evidence>
<dbReference type="InterPro" id="IPR039361">
    <property type="entry name" value="Cyclin"/>
</dbReference>
<dbReference type="EMBL" id="WJQU01000003">
    <property type="protein sequence ID" value="KAJ6638642.1"/>
    <property type="molecule type" value="Genomic_DNA"/>
</dbReference>
<dbReference type="Proteomes" id="UP001151699">
    <property type="component" value="Chromosome X"/>
</dbReference>
<dbReference type="InterPro" id="IPR013763">
    <property type="entry name" value="Cyclin-like_dom"/>
</dbReference>
<protein>
    <submittedName>
        <fullName evidence="4">Cyclin G</fullName>
    </submittedName>
</protein>
<dbReference type="AlphaFoldDB" id="A0A9Q0RZJ2"/>
<dbReference type="SMART" id="SM00385">
    <property type="entry name" value="CYCLIN"/>
    <property type="match status" value="1"/>
</dbReference>
<dbReference type="Gene3D" id="1.10.472.10">
    <property type="entry name" value="Cyclin-like"/>
    <property type="match status" value="2"/>
</dbReference>
<keyword evidence="1" id="KW-0195">Cyclin</keyword>
<dbReference type="InterPro" id="IPR036915">
    <property type="entry name" value="Cyclin-like_sf"/>
</dbReference>
<comment type="similarity">
    <text evidence="1">Belongs to the cyclin family.</text>
</comment>
<dbReference type="SUPFAM" id="SSF47954">
    <property type="entry name" value="Cyclin-like"/>
    <property type="match status" value="1"/>
</dbReference>